<evidence type="ECO:0000313" key="1">
    <source>
        <dbReference type="EMBL" id="KAK9722314.1"/>
    </source>
</evidence>
<evidence type="ECO:0000313" key="2">
    <source>
        <dbReference type="Proteomes" id="UP001458880"/>
    </source>
</evidence>
<sequence>MQSCLLFSVQALTAEQKFNNGTNRIYETEAYLKELVLIDLGVKLVLYSIARMTDIVNEDGYPDVNRIAQKLSKKIPRRELVQIVLHCHSTAASIMDRAAEFTMCLIMKTFKKTH</sequence>
<gene>
    <name evidence="1" type="ORF">QE152_g19719</name>
</gene>
<dbReference type="EMBL" id="JASPKY010000189">
    <property type="protein sequence ID" value="KAK9722314.1"/>
    <property type="molecule type" value="Genomic_DNA"/>
</dbReference>
<reference evidence="1 2" key="1">
    <citation type="journal article" date="2024" name="BMC Genomics">
        <title>De novo assembly and annotation of Popillia japonica's genome with initial clues to its potential as an invasive pest.</title>
        <authorList>
            <person name="Cucini C."/>
            <person name="Boschi S."/>
            <person name="Funari R."/>
            <person name="Cardaioli E."/>
            <person name="Iannotti N."/>
            <person name="Marturano G."/>
            <person name="Paoli F."/>
            <person name="Bruttini M."/>
            <person name="Carapelli A."/>
            <person name="Frati F."/>
            <person name="Nardi F."/>
        </authorList>
    </citation>
    <scope>NUCLEOTIDE SEQUENCE [LARGE SCALE GENOMIC DNA]</scope>
    <source>
        <strain evidence="1">DMR45628</strain>
    </source>
</reference>
<accession>A0AAW1KPP4</accession>
<comment type="caution">
    <text evidence="1">The sequence shown here is derived from an EMBL/GenBank/DDBJ whole genome shotgun (WGS) entry which is preliminary data.</text>
</comment>
<dbReference type="SUPFAM" id="SSF47565">
    <property type="entry name" value="Insect pheromone/odorant-binding proteins"/>
    <property type="match status" value="1"/>
</dbReference>
<proteinExistence type="predicted"/>
<dbReference type="Proteomes" id="UP001458880">
    <property type="component" value="Unassembled WGS sequence"/>
</dbReference>
<name>A0AAW1KPP4_POPJA</name>
<protein>
    <submittedName>
        <fullName evidence="1">Uncharacterized protein</fullName>
    </submittedName>
</protein>
<dbReference type="AlphaFoldDB" id="A0AAW1KPP4"/>
<organism evidence="1 2">
    <name type="scientific">Popillia japonica</name>
    <name type="common">Japanese beetle</name>
    <dbReference type="NCBI Taxonomy" id="7064"/>
    <lineage>
        <taxon>Eukaryota</taxon>
        <taxon>Metazoa</taxon>
        <taxon>Ecdysozoa</taxon>
        <taxon>Arthropoda</taxon>
        <taxon>Hexapoda</taxon>
        <taxon>Insecta</taxon>
        <taxon>Pterygota</taxon>
        <taxon>Neoptera</taxon>
        <taxon>Endopterygota</taxon>
        <taxon>Coleoptera</taxon>
        <taxon>Polyphaga</taxon>
        <taxon>Scarabaeiformia</taxon>
        <taxon>Scarabaeidae</taxon>
        <taxon>Rutelinae</taxon>
        <taxon>Popillia</taxon>
    </lineage>
</organism>
<keyword evidence="2" id="KW-1185">Reference proteome</keyword>
<dbReference type="GO" id="GO:0005549">
    <property type="term" value="F:odorant binding"/>
    <property type="evidence" value="ECO:0007669"/>
    <property type="project" value="InterPro"/>
</dbReference>
<dbReference type="InterPro" id="IPR036728">
    <property type="entry name" value="PBP_GOBP_sf"/>
</dbReference>